<proteinExistence type="predicted"/>
<organism evidence="2 3">
    <name type="scientific">Gloeobacter morelensis MG652769</name>
    <dbReference type="NCBI Taxonomy" id="2781736"/>
    <lineage>
        <taxon>Bacteria</taxon>
        <taxon>Bacillati</taxon>
        <taxon>Cyanobacteriota</taxon>
        <taxon>Cyanophyceae</taxon>
        <taxon>Gloeobacterales</taxon>
        <taxon>Gloeobacteraceae</taxon>
        <taxon>Gloeobacter</taxon>
        <taxon>Gloeobacter morelensis</taxon>
    </lineage>
</organism>
<gene>
    <name evidence="2" type="ORF">ISF26_12330</name>
</gene>
<protein>
    <submittedName>
        <fullName evidence="2">Uncharacterized protein</fullName>
    </submittedName>
</protein>
<evidence type="ECO:0000313" key="2">
    <source>
        <dbReference type="EMBL" id="UFP92630.1"/>
    </source>
</evidence>
<keyword evidence="1" id="KW-1133">Transmembrane helix</keyword>
<dbReference type="EMBL" id="CP063845">
    <property type="protein sequence ID" value="UFP92630.1"/>
    <property type="molecule type" value="Genomic_DNA"/>
</dbReference>
<name>A0ABY3PG63_9CYAN</name>
<feature type="transmembrane region" description="Helical" evidence="1">
    <location>
        <begin position="21"/>
        <end position="41"/>
    </location>
</feature>
<dbReference type="RefSeq" id="WP_230839618.1">
    <property type="nucleotide sequence ID" value="NZ_CP063845.1"/>
</dbReference>
<sequence>MLLPRNWAYLYRMEDSRAQRGIRIIIIMCVLLLCALVLKLGTVPAKDVFYLLGLRSSFDENRRGTCLDTALQVISGLLGQALFE</sequence>
<dbReference type="Proteomes" id="UP001054846">
    <property type="component" value="Chromosome"/>
</dbReference>
<accession>A0ABY3PG63</accession>
<reference evidence="2 3" key="1">
    <citation type="journal article" date="2021" name="Genome Biol. Evol.">
        <title>Complete Genome Sequencing of a Novel Gloeobacter Species from a Waterfall Cave in Mexico.</title>
        <authorList>
            <person name="Saw J.H."/>
            <person name="Cardona T."/>
            <person name="Montejano G."/>
        </authorList>
    </citation>
    <scope>NUCLEOTIDE SEQUENCE [LARGE SCALE GENOMIC DNA]</scope>
    <source>
        <strain evidence="2">MG652769</strain>
    </source>
</reference>
<evidence type="ECO:0000313" key="3">
    <source>
        <dbReference type="Proteomes" id="UP001054846"/>
    </source>
</evidence>
<keyword evidence="1" id="KW-0812">Transmembrane</keyword>
<keyword evidence="1" id="KW-0472">Membrane</keyword>
<evidence type="ECO:0000256" key="1">
    <source>
        <dbReference type="SAM" id="Phobius"/>
    </source>
</evidence>
<keyword evidence="3" id="KW-1185">Reference proteome</keyword>